<sequence>MPSNDLFLTSTVTFYEPVTKPKCPRFGKIAGLAKRVRQDMSALRLPTGHNSLRAGVTSPKKNDPWTTVMGLEGIEPRRALEQRFHPTISPSMGILNQAEMLDTSNSKRKKQFRNYNVRVVGPDYAPLPTPSGELESEERLKTPARVLLALAEGAVEWVAVHLVDPSVISTSSALTPFNGNAAGASGVSATSQSLAFPQADLASTTAFATPAALDSNAHAQNQNGLGASHLHPRVDADSNHSNNEDAADAAAADDEGGEDPRGGALAFWFALQEALWEVDIDTFGRGFSSFYAERAEFGNIRAAVAMPLHRFLS</sequence>
<dbReference type="Proteomes" id="UP001215598">
    <property type="component" value="Unassembled WGS sequence"/>
</dbReference>
<organism evidence="2 3">
    <name type="scientific">Mycena metata</name>
    <dbReference type="NCBI Taxonomy" id="1033252"/>
    <lineage>
        <taxon>Eukaryota</taxon>
        <taxon>Fungi</taxon>
        <taxon>Dikarya</taxon>
        <taxon>Basidiomycota</taxon>
        <taxon>Agaricomycotina</taxon>
        <taxon>Agaricomycetes</taxon>
        <taxon>Agaricomycetidae</taxon>
        <taxon>Agaricales</taxon>
        <taxon>Marasmiineae</taxon>
        <taxon>Mycenaceae</taxon>
        <taxon>Mycena</taxon>
    </lineage>
</organism>
<proteinExistence type="predicted"/>
<evidence type="ECO:0000313" key="2">
    <source>
        <dbReference type="EMBL" id="KAJ7725719.1"/>
    </source>
</evidence>
<comment type="caution">
    <text evidence="2">The sequence shown here is derived from an EMBL/GenBank/DDBJ whole genome shotgun (WGS) entry which is preliminary data.</text>
</comment>
<reference evidence="2" key="1">
    <citation type="submission" date="2023-03" db="EMBL/GenBank/DDBJ databases">
        <title>Massive genome expansion in bonnet fungi (Mycena s.s.) driven by repeated elements and novel gene families across ecological guilds.</title>
        <authorList>
            <consortium name="Lawrence Berkeley National Laboratory"/>
            <person name="Harder C.B."/>
            <person name="Miyauchi S."/>
            <person name="Viragh M."/>
            <person name="Kuo A."/>
            <person name="Thoen E."/>
            <person name="Andreopoulos B."/>
            <person name="Lu D."/>
            <person name="Skrede I."/>
            <person name="Drula E."/>
            <person name="Henrissat B."/>
            <person name="Morin E."/>
            <person name="Kohler A."/>
            <person name="Barry K."/>
            <person name="LaButti K."/>
            <person name="Morin E."/>
            <person name="Salamov A."/>
            <person name="Lipzen A."/>
            <person name="Mereny Z."/>
            <person name="Hegedus B."/>
            <person name="Baldrian P."/>
            <person name="Stursova M."/>
            <person name="Weitz H."/>
            <person name="Taylor A."/>
            <person name="Grigoriev I.V."/>
            <person name="Nagy L.G."/>
            <person name="Martin F."/>
            <person name="Kauserud H."/>
        </authorList>
    </citation>
    <scope>NUCLEOTIDE SEQUENCE</scope>
    <source>
        <strain evidence="2">CBHHK182m</strain>
    </source>
</reference>
<evidence type="ECO:0000313" key="3">
    <source>
        <dbReference type="Proteomes" id="UP001215598"/>
    </source>
</evidence>
<feature type="region of interest" description="Disordered" evidence="1">
    <location>
        <begin position="219"/>
        <end position="259"/>
    </location>
</feature>
<accession>A0AAD7HRJ2</accession>
<dbReference type="AlphaFoldDB" id="A0AAD7HRJ2"/>
<gene>
    <name evidence="2" type="ORF">B0H16DRAFT_1471748</name>
</gene>
<evidence type="ECO:0000256" key="1">
    <source>
        <dbReference type="SAM" id="MobiDB-lite"/>
    </source>
</evidence>
<protein>
    <submittedName>
        <fullName evidence="2">Uncharacterized protein</fullName>
    </submittedName>
</protein>
<dbReference type="EMBL" id="JARKIB010000192">
    <property type="protein sequence ID" value="KAJ7725719.1"/>
    <property type="molecule type" value="Genomic_DNA"/>
</dbReference>
<keyword evidence="3" id="KW-1185">Reference proteome</keyword>
<feature type="compositionally biased region" description="Acidic residues" evidence="1">
    <location>
        <begin position="245"/>
        <end position="257"/>
    </location>
</feature>
<name>A0AAD7HRJ2_9AGAR</name>